<comment type="caution">
    <text evidence="9">The sequence shown here is derived from an EMBL/GenBank/DDBJ whole genome shotgun (WGS) entry which is preliminary data.</text>
</comment>
<feature type="compositionally biased region" description="Basic and acidic residues" evidence="7">
    <location>
        <begin position="749"/>
        <end position="758"/>
    </location>
</feature>
<feature type="region of interest" description="Disordered" evidence="7">
    <location>
        <begin position="1121"/>
        <end position="1152"/>
    </location>
</feature>
<feature type="compositionally biased region" description="Gly residues" evidence="7">
    <location>
        <begin position="1126"/>
        <end position="1138"/>
    </location>
</feature>
<dbReference type="GO" id="GO:0005096">
    <property type="term" value="F:GTPase activator activity"/>
    <property type="evidence" value="ECO:0007669"/>
    <property type="project" value="InterPro"/>
</dbReference>
<dbReference type="PANTHER" id="PTHR13179:SF8">
    <property type="entry name" value="GATOR COMPLEX PROTEIN DEPDC5"/>
    <property type="match status" value="1"/>
</dbReference>
<dbReference type="InterPro" id="IPR000591">
    <property type="entry name" value="DEP_dom"/>
</dbReference>
<dbReference type="SMART" id="SM00049">
    <property type="entry name" value="DEP"/>
    <property type="match status" value="1"/>
</dbReference>
<feature type="compositionally biased region" description="Polar residues" evidence="7">
    <location>
        <begin position="678"/>
        <end position="697"/>
    </location>
</feature>
<keyword evidence="5" id="KW-0926">Vacuole</keyword>
<gene>
    <name evidence="9" type="ORF">LCOR_04441.1</name>
</gene>
<feature type="compositionally biased region" description="Polar residues" evidence="7">
    <location>
        <begin position="1352"/>
        <end position="1365"/>
    </location>
</feature>
<reference evidence="9" key="1">
    <citation type="submission" date="2013-08" db="EMBL/GenBank/DDBJ databases">
        <title>Gene expansion shapes genome architecture in the human pathogen Lichtheimia corymbifera: an evolutionary genomics analysis in the ancient terrestrial Mucorales (Mucoromycotina).</title>
        <authorList>
            <person name="Schwartze V.U."/>
            <person name="Winter S."/>
            <person name="Shelest E."/>
            <person name="Marcet-Houben M."/>
            <person name="Horn F."/>
            <person name="Wehner S."/>
            <person name="Hoffmann K."/>
            <person name="Riege K."/>
            <person name="Sammeth M."/>
            <person name="Nowrousian M."/>
            <person name="Valiante V."/>
            <person name="Linde J."/>
            <person name="Jacobsen I.D."/>
            <person name="Marz M."/>
            <person name="Brakhage A.A."/>
            <person name="Gabaldon T."/>
            <person name="Bocker S."/>
            <person name="Voigt K."/>
        </authorList>
    </citation>
    <scope>NUCLEOTIDE SEQUENCE [LARGE SCALE GENOMIC DNA]</scope>
    <source>
        <strain evidence="9">FSU 9682</strain>
    </source>
</reference>
<dbReference type="InterPro" id="IPR048255">
    <property type="entry name" value="IML1_N"/>
</dbReference>
<feature type="compositionally biased region" description="Low complexity" evidence="7">
    <location>
        <begin position="1876"/>
        <end position="1894"/>
    </location>
</feature>
<dbReference type="EMBL" id="CBTN010000015">
    <property type="protein sequence ID" value="CDH53033.1"/>
    <property type="molecule type" value="Genomic_DNA"/>
</dbReference>
<feature type="region of interest" description="Disordered" evidence="7">
    <location>
        <begin position="1489"/>
        <end position="1587"/>
    </location>
</feature>
<feature type="compositionally biased region" description="Polar residues" evidence="7">
    <location>
        <begin position="1498"/>
        <end position="1511"/>
    </location>
</feature>
<feature type="compositionally biased region" description="Low complexity" evidence="7">
    <location>
        <begin position="106"/>
        <end position="115"/>
    </location>
</feature>
<proteinExistence type="inferred from homology"/>
<comment type="subcellular location">
    <subcellularLocation>
        <location evidence="1">Vacuole membrane</location>
        <topology evidence="1">Peripheral membrane protein</topology>
    </subcellularLocation>
</comment>
<feature type="compositionally biased region" description="Low complexity" evidence="7">
    <location>
        <begin position="1947"/>
        <end position="1972"/>
    </location>
</feature>
<evidence type="ECO:0000256" key="4">
    <source>
        <dbReference type="ARBA" id="ARBA00021881"/>
    </source>
</evidence>
<protein>
    <recommendedName>
        <fullName evidence="3">Vacuolar membrane-associated protein IML1</fullName>
    </recommendedName>
    <alternativeName>
        <fullName evidence="4">Vacuolar membrane-associated protein iml1</fullName>
    </alternativeName>
</protein>
<feature type="compositionally biased region" description="Low complexity" evidence="7">
    <location>
        <begin position="1366"/>
        <end position="1375"/>
    </location>
</feature>
<dbReference type="GO" id="GO:0005774">
    <property type="term" value="C:vacuolar membrane"/>
    <property type="evidence" value="ECO:0007669"/>
    <property type="project" value="UniProtKB-SubCell"/>
</dbReference>
<keyword evidence="10" id="KW-1185">Reference proteome</keyword>
<comment type="similarity">
    <text evidence="2">Belongs to the IML1 family.</text>
</comment>
<feature type="region of interest" description="Disordered" evidence="7">
    <location>
        <begin position="572"/>
        <end position="608"/>
    </location>
</feature>
<dbReference type="Pfam" id="PF12257">
    <property type="entry name" value="IML1"/>
    <property type="match status" value="1"/>
</dbReference>
<dbReference type="Pfam" id="PF00610">
    <property type="entry name" value="DEP"/>
    <property type="match status" value="1"/>
</dbReference>
<dbReference type="GO" id="GO:0035556">
    <property type="term" value="P:intracellular signal transduction"/>
    <property type="evidence" value="ECO:0007669"/>
    <property type="project" value="InterPro"/>
</dbReference>
<feature type="region of interest" description="Disordered" evidence="7">
    <location>
        <begin position="1872"/>
        <end position="1972"/>
    </location>
</feature>
<dbReference type="Gene3D" id="1.10.10.10">
    <property type="entry name" value="Winged helix-like DNA-binding domain superfamily/Winged helix DNA-binding domain"/>
    <property type="match status" value="1"/>
</dbReference>
<feature type="region of interest" description="Disordered" evidence="7">
    <location>
        <begin position="622"/>
        <end position="706"/>
    </location>
</feature>
<evidence type="ECO:0000256" key="3">
    <source>
        <dbReference type="ARBA" id="ARBA00018529"/>
    </source>
</evidence>
<sequence>MPTSTAAISTASTNTTTTQSNVLSTFPIAGPLLSQKPVVLWFHDPGTYSNQDAVVNPDQFPNFRDGQLLRIHFLQQTQQQQAQQQSTSQNKSSVSQKQQAGGGGASSQQQQQQQSPQRPPIIVKAGLADREALTRQQHLQISISRDIADRFNLRSRLEVYLELIDPSAAALDHVELSFKEQYLGRSDMWRLQQHLRGTCVYAEKKIVYAGVIKATIRRQFSNDVEMMSGYIDENTRMIFRSSSAKYFVFIQMSREMWEFDEDGELYYEKVVYHFLPELFQKWKEEGTNHVVSFVLFTRVFYDDPPVDDALVIKTEDGRYYKDFYKVVADWETVDDWMAIIGPLKDEQLKFQQSVLMRHGEKKGDQESKASLSGRISIAYEGNVLEAVNLALNPFDNHYVDRDLMRTGLSVILVTPGPGKFEASKKLLRLTNERMTDNGIAMDLVCLSPLPLHVTPLFVYKSSPPPNEILQEQLHLSATQQRYKGGTGGSPETKTLMMSKHKTWDPMYEDDALPNTYTYYSVPHWIDCSFYSQGNFLQKRDKFRTRCKMYELQMMGIMEHDLAGISIPYLSQQQEGSSSSSSSRLRTQRSSSSLNDKLSKSIDSTTGNSEAYLSRSANFASMRQHHSLLQQQQQQQLQQQQQQQQGAESNKLAAADYARYDSAVFKDSPEPRFGRRIPASSTPTQKLMTPTKQKNSFESPDRGQDTENWLMKNNTGLKSNMTWHHGDQRRMMSILSQSQQAGSKITFDNNIRKDDHPMRASDIFKGTSPGRNTTEDGATTTRVRTPRRGTLNSGNIGLAVDSPSSSNMAVDDEDLMLVSSSTVDPVPIKGGLGGSGIGNGGRGVAGVATAAGGGGGDARKSNNPSPRQVGSVPSVHKHSGNSDAALRTSFGGQYRTSSSPLHSSAITGRNNALRNVMINPCNPSDYTMLFTSHLRRWLHALPRVDQYDGPRVHWRSLTYPACLPLTTDYFPSNEELKKDYRHYMYTVSASEDVNLYQAGDRSISEHKRTANLLQEMISQRLAQGFQIIVDVTGSSHNHHHHYHHQQQQQHHVNHFKSITASAGATTNAYDGVGGHTGTTKDVNNTLFTSSTSGPLPSSGIAATTNTVVGGGGLAAPPAAVAAATSGSGSGSGVPGGGGTTTTSTTTIAMSKTIARSDAEEDTAKWKHMVWWLSMGYQVHQLTFDSSCQNVEVRRYVRQITFDTKKTGYKCAIWPKNLSTYRPKSVSFSYPSLLYAWNYLDHLVAGYQDELTDNLRFWRARFIVIPRETLPANTPLSTHIGASSLNTLDDEEKRLALFDIWLQNLRKAKSLSPQEREEMHKNRRRKELAVSDFGLRITTMDPSAYVTNEAIKPVQQQQPAGTSSNGDSPLFSHPSTSSLLSSIGGTLSQQLGLSRDSKSKDIAQAMRDPKAGLRMADRRWHFKVYTYSFIGSEFVDWIIGQFDDINTREDAVAFGNTLMQRKPPLFVSSTSRHSFLDGHYFYRLHNEYLPKQQQQQQTQRTWFTMKSKTSSPVTTANTSSGAGSSGSTPSLTGSDSKDKEVNSGTGSPSPNTTSNQSQQQQQQGSSSTTQQASSSGYTPPRRRRRSVDFEMTREMIIDVDPYKKSDRRETAILHYDTIHNANNCYHFQINWLGCMAQLVQELVQNWSRQAERCGLLVVEGSVDQAYDDSENNNPFQCPVPIDLAVKPPSVAELNAAAAASGGNNGGYGIPDNIYEAALVRHMGFVLDVEADSKFDRALAEGVHAKYTYHKEPYKYDQYIHRSGVAFVQIRHDNKGFYWVNNRLYTNHTPSLVMMGRRRAAAAASSTEGSNGSTNMSNMHQQQHPELLRQQFQDFCSDATRLAEFWETTRHNLLAEHHTGTEAWVFENAQVVLSGDADQQQQQQQPSVQTPTMPSSTNTVIQEESNVTPSETTTATASSTTTITTTTATAITEDHATSQPPQQPQPSAPTPSSAKSPSVISDTDSSNSNNNPKPA</sequence>
<dbReference type="Pfam" id="PF24438">
    <property type="entry name" value="IML1_N_fung"/>
    <property type="match status" value="1"/>
</dbReference>
<evidence type="ECO:0000256" key="7">
    <source>
        <dbReference type="SAM" id="MobiDB-lite"/>
    </source>
</evidence>
<dbReference type="GO" id="GO:0010508">
    <property type="term" value="P:positive regulation of autophagy"/>
    <property type="evidence" value="ECO:0007669"/>
    <property type="project" value="TreeGrafter"/>
</dbReference>
<keyword evidence="6" id="KW-0472">Membrane</keyword>
<feature type="region of interest" description="Disordered" evidence="7">
    <location>
        <begin position="75"/>
        <end position="118"/>
    </location>
</feature>
<feature type="region of interest" description="Disordered" evidence="7">
    <location>
        <begin position="1350"/>
        <end position="1375"/>
    </location>
</feature>
<name>A0A068RSA6_9FUNG</name>
<dbReference type="STRING" id="1263082.A0A068RSA6"/>
<evidence type="ECO:0000256" key="6">
    <source>
        <dbReference type="ARBA" id="ARBA00023136"/>
    </source>
</evidence>
<dbReference type="InterPro" id="IPR045838">
    <property type="entry name" value="DEPDC5_CTD"/>
</dbReference>
<feature type="compositionally biased region" description="Polar residues" evidence="7">
    <location>
        <begin position="768"/>
        <end position="777"/>
    </location>
</feature>
<feature type="region of interest" description="Disordered" evidence="7">
    <location>
        <begin position="748"/>
        <end position="806"/>
    </location>
</feature>
<dbReference type="Pfam" id="PF19418">
    <property type="entry name" value="DEPDC5_CTD"/>
    <property type="match status" value="1"/>
</dbReference>
<feature type="compositionally biased region" description="Polar residues" evidence="7">
    <location>
        <begin position="1895"/>
        <end position="1908"/>
    </location>
</feature>
<dbReference type="VEuPathDB" id="FungiDB:LCOR_04441.1"/>
<feature type="domain" description="DEP" evidence="8">
    <location>
        <begin position="1407"/>
        <end position="1484"/>
    </location>
</feature>
<organism evidence="9 10">
    <name type="scientific">Lichtheimia corymbifera JMRC:FSU:9682</name>
    <dbReference type="NCBI Taxonomy" id="1263082"/>
    <lineage>
        <taxon>Eukaryota</taxon>
        <taxon>Fungi</taxon>
        <taxon>Fungi incertae sedis</taxon>
        <taxon>Mucoromycota</taxon>
        <taxon>Mucoromycotina</taxon>
        <taxon>Mucoromycetes</taxon>
        <taxon>Mucorales</taxon>
        <taxon>Lichtheimiaceae</taxon>
        <taxon>Lichtheimia</taxon>
    </lineage>
</organism>
<dbReference type="InterPro" id="IPR036390">
    <property type="entry name" value="WH_DNA-bd_sf"/>
</dbReference>
<dbReference type="PANTHER" id="PTHR13179">
    <property type="entry name" value="DEP DOMAIN CONTAINING PROTEIN 5"/>
    <property type="match status" value="1"/>
</dbReference>
<feature type="compositionally biased region" description="Low complexity" evidence="7">
    <location>
        <begin position="1512"/>
        <end position="1532"/>
    </location>
</feature>
<evidence type="ECO:0000256" key="1">
    <source>
        <dbReference type="ARBA" id="ARBA00004148"/>
    </source>
</evidence>
<feature type="compositionally biased region" description="Low complexity" evidence="7">
    <location>
        <begin position="1541"/>
        <end position="1574"/>
    </location>
</feature>
<evidence type="ECO:0000313" key="9">
    <source>
        <dbReference type="EMBL" id="CDH53033.1"/>
    </source>
</evidence>
<feature type="compositionally biased region" description="Low complexity" evidence="7">
    <location>
        <begin position="1909"/>
        <end position="1928"/>
    </location>
</feature>
<evidence type="ECO:0000259" key="8">
    <source>
        <dbReference type="PROSITE" id="PS50186"/>
    </source>
</evidence>
<evidence type="ECO:0000313" key="10">
    <source>
        <dbReference type="Proteomes" id="UP000027586"/>
    </source>
</evidence>
<evidence type="ECO:0000256" key="2">
    <source>
        <dbReference type="ARBA" id="ARBA00005643"/>
    </source>
</evidence>
<dbReference type="GO" id="GO:1990130">
    <property type="term" value="C:GATOR1 complex"/>
    <property type="evidence" value="ECO:0007669"/>
    <property type="project" value="TreeGrafter"/>
</dbReference>
<feature type="compositionally biased region" description="Low complexity" evidence="7">
    <location>
        <begin position="627"/>
        <end position="644"/>
    </location>
</feature>
<dbReference type="CDD" id="cd04449">
    <property type="entry name" value="DEP_DEPDC5-like"/>
    <property type="match status" value="1"/>
</dbReference>
<dbReference type="InterPro" id="IPR027244">
    <property type="entry name" value="IML1"/>
</dbReference>
<feature type="compositionally biased region" description="Low complexity" evidence="7">
    <location>
        <begin position="572"/>
        <end position="603"/>
    </location>
</feature>
<dbReference type="OrthoDB" id="39497at2759"/>
<dbReference type="InterPro" id="IPR057068">
    <property type="entry name" value="IML1_N_fung"/>
</dbReference>
<feature type="region of interest" description="Disordered" evidence="7">
    <location>
        <begin position="847"/>
        <end position="882"/>
    </location>
</feature>
<dbReference type="GO" id="GO:1904262">
    <property type="term" value="P:negative regulation of TORC1 signaling"/>
    <property type="evidence" value="ECO:0007669"/>
    <property type="project" value="TreeGrafter"/>
</dbReference>
<feature type="compositionally biased region" description="Low complexity" evidence="7">
    <location>
        <begin position="75"/>
        <end position="99"/>
    </location>
</feature>
<accession>A0A068RSA6</accession>
<dbReference type="PROSITE" id="PS50186">
    <property type="entry name" value="DEP"/>
    <property type="match status" value="1"/>
</dbReference>
<dbReference type="Proteomes" id="UP000027586">
    <property type="component" value="Unassembled WGS sequence"/>
</dbReference>
<dbReference type="SUPFAM" id="SSF46785">
    <property type="entry name" value="Winged helix' DNA-binding domain"/>
    <property type="match status" value="1"/>
</dbReference>
<dbReference type="InterPro" id="IPR036388">
    <property type="entry name" value="WH-like_DNA-bd_sf"/>
</dbReference>
<evidence type="ECO:0000256" key="5">
    <source>
        <dbReference type="ARBA" id="ARBA00022554"/>
    </source>
</evidence>